<dbReference type="Gene3D" id="3.40.50.12780">
    <property type="entry name" value="N-terminal domain of ligase-like"/>
    <property type="match status" value="1"/>
</dbReference>
<name>A0A345Y0C2_9ACTN</name>
<dbReference type="Proteomes" id="UP000254425">
    <property type="component" value="Chromosome"/>
</dbReference>
<sequence length="354" mass="39637">MSAAPGLSADLDAWTRRVLSRHFDPEKGSPFWLERLPTLGFDPLEITRYDELERFGPFALEALRKTEPADLLPRDVPRPLSGRVYESSGATGSPCRVFHTEAMRAHQAEWRRFGLRHAGFAEGRTWLHAMPSGPHAGGENAANTARLHASTVYSVDVDPRWIRELIRDGRLAEVNRYLNHLVRQISDVLESTRVHYLETTPALFQVLVRQRPELVAALDGIALEGTQVTPSMYREFTEALDGGLIGTTYRNALGDAMGLPARLGSGPDDDLLPYVPHYPQVTMRVVDKKDPERTVGFGEVGQLRITVLHDDLFLPNVLERDQAVRVETSDDWPCDGVANLQPLQVAWDLPEGMY</sequence>
<gene>
    <name evidence="1" type="ORF">DVA86_14750</name>
</gene>
<keyword evidence="2" id="KW-1185">Reference proteome</keyword>
<reference evidence="1 2" key="1">
    <citation type="submission" date="2018-07" db="EMBL/GenBank/DDBJ databases">
        <title>Draft genome of the type strain Streptomyces armeniacus ATCC 15676.</title>
        <authorList>
            <person name="Labana P."/>
            <person name="Gosse J.T."/>
            <person name="Boddy C.N."/>
        </authorList>
    </citation>
    <scope>NUCLEOTIDE SEQUENCE [LARGE SCALE GENOMIC DNA]</scope>
    <source>
        <strain evidence="1 2">ATCC 15676</strain>
    </source>
</reference>
<accession>A0A345Y0C2</accession>
<organism evidence="1 2">
    <name type="scientific">Streptomyces armeniacus</name>
    <dbReference type="NCBI Taxonomy" id="83291"/>
    <lineage>
        <taxon>Bacteria</taxon>
        <taxon>Bacillati</taxon>
        <taxon>Actinomycetota</taxon>
        <taxon>Actinomycetes</taxon>
        <taxon>Kitasatosporales</taxon>
        <taxon>Streptomycetaceae</taxon>
        <taxon>Streptomyces</taxon>
    </lineage>
</organism>
<proteinExistence type="predicted"/>
<dbReference type="InterPro" id="IPR042099">
    <property type="entry name" value="ANL_N_sf"/>
</dbReference>
<evidence type="ECO:0000313" key="2">
    <source>
        <dbReference type="Proteomes" id="UP000254425"/>
    </source>
</evidence>
<protein>
    <submittedName>
        <fullName evidence="1">Arylcarboxylate reductase</fullName>
    </submittedName>
</protein>
<dbReference type="EMBL" id="CP031320">
    <property type="protein sequence ID" value="AXK37338.1"/>
    <property type="molecule type" value="Genomic_DNA"/>
</dbReference>
<dbReference type="AlphaFoldDB" id="A0A345Y0C2"/>
<dbReference type="KEGG" id="sarm:DVA86_14750"/>
<dbReference type="SUPFAM" id="SSF56801">
    <property type="entry name" value="Acetyl-CoA synthetase-like"/>
    <property type="match status" value="1"/>
</dbReference>
<evidence type="ECO:0000313" key="1">
    <source>
        <dbReference type="EMBL" id="AXK37338.1"/>
    </source>
</evidence>